<keyword evidence="2" id="KW-0121">Carboxypeptidase</keyword>
<evidence type="ECO:0000313" key="7">
    <source>
        <dbReference type="EMBL" id="KXT11585.1"/>
    </source>
</evidence>
<name>A0A139IAG6_9PEZI</name>
<dbReference type="GO" id="GO:0006508">
    <property type="term" value="P:proteolysis"/>
    <property type="evidence" value="ECO:0007669"/>
    <property type="project" value="UniProtKB-KW"/>
</dbReference>
<dbReference type="GO" id="GO:0000324">
    <property type="term" value="C:fungal-type vacuole"/>
    <property type="evidence" value="ECO:0007669"/>
    <property type="project" value="TreeGrafter"/>
</dbReference>
<dbReference type="AlphaFoldDB" id="A0A139IAG6"/>
<dbReference type="Proteomes" id="UP000073492">
    <property type="component" value="Unassembled WGS sequence"/>
</dbReference>
<evidence type="ECO:0000256" key="3">
    <source>
        <dbReference type="ARBA" id="ARBA00022670"/>
    </source>
</evidence>
<proteinExistence type="inferred from homology"/>
<comment type="caution">
    <text evidence="7">The sequence shown here is derived from an EMBL/GenBank/DDBJ whole genome shotgun (WGS) entry which is preliminary data.</text>
</comment>
<dbReference type="PANTHER" id="PTHR11802:SF64">
    <property type="entry name" value="CARBOXYPEPTIDASE"/>
    <property type="match status" value="1"/>
</dbReference>
<dbReference type="PRINTS" id="PR00724">
    <property type="entry name" value="CRBOXYPTASEC"/>
</dbReference>
<comment type="similarity">
    <text evidence="1">Belongs to the peptidase S10 family.</text>
</comment>
<feature type="signal peptide" evidence="6">
    <location>
        <begin position="1"/>
        <end position="20"/>
    </location>
</feature>
<evidence type="ECO:0000256" key="1">
    <source>
        <dbReference type="ARBA" id="ARBA00009431"/>
    </source>
</evidence>
<organism evidence="7 8">
    <name type="scientific">Pseudocercospora musae</name>
    <dbReference type="NCBI Taxonomy" id="113226"/>
    <lineage>
        <taxon>Eukaryota</taxon>
        <taxon>Fungi</taxon>
        <taxon>Dikarya</taxon>
        <taxon>Ascomycota</taxon>
        <taxon>Pezizomycotina</taxon>
        <taxon>Dothideomycetes</taxon>
        <taxon>Dothideomycetidae</taxon>
        <taxon>Mycosphaerellales</taxon>
        <taxon>Mycosphaerellaceae</taxon>
        <taxon>Pseudocercospora</taxon>
    </lineage>
</organism>
<dbReference type="EMBL" id="LFZO01000192">
    <property type="protein sequence ID" value="KXT11585.1"/>
    <property type="molecule type" value="Genomic_DNA"/>
</dbReference>
<dbReference type="Pfam" id="PF00450">
    <property type="entry name" value="Peptidase_S10"/>
    <property type="match status" value="2"/>
</dbReference>
<dbReference type="Gene3D" id="3.40.50.1820">
    <property type="entry name" value="alpha/beta hydrolase"/>
    <property type="match status" value="1"/>
</dbReference>
<evidence type="ECO:0000256" key="5">
    <source>
        <dbReference type="ARBA" id="ARBA00023180"/>
    </source>
</evidence>
<evidence type="ECO:0000256" key="6">
    <source>
        <dbReference type="SAM" id="SignalP"/>
    </source>
</evidence>
<evidence type="ECO:0000313" key="8">
    <source>
        <dbReference type="Proteomes" id="UP000073492"/>
    </source>
</evidence>
<keyword evidence="4" id="KW-0378">Hydrolase</keyword>
<dbReference type="InterPro" id="IPR001563">
    <property type="entry name" value="Peptidase_S10"/>
</dbReference>
<dbReference type="OrthoDB" id="443318at2759"/>
<keyword evidence="6" id="KW-0732">Signal</keyword>
<keyword evidence="8" id="KW-1185">Reference proteome</keyword>
<evidence type="ECO:0008006" key="9">
    <source>
        <dbReference type="Google" id="ProtNLM"/>
    </source>
</evidence>
<reference evidence="7 8" key="1">
    <citation type="submission" date="2015-07" db="EMBL/GenBank/DDBJ databases">
        <title>Comparative genomics of the Sigatoka disease complex on banana suggests a link between parallel evolutionary changes in Pseudocercospora fijiensis and Pseudocercospora eumusae and increased virulence on the banana host.</title>
        <authorList>
            <person name="Chang T.-C."/>
            <person name="Salvucci A."/>
            <person name="Crous P.W."/>
            <person name="Stergiopoulos I."/>
        </authorList>
    </citation>
    <scope>NUCLEOTIDE SEQUENCE [LARGE SCALE GENOMIC DNA]</scope>
    <source>
        <strain evidence="7 8">CBS 116634</strain>
    </source>
</reference>
<dbReference type="SUPFAM" id="SSF53474">
    <property type="entry name" value="alpha/beta-Hydrolases"/>
    <property type="match status" value="1"/>
</dbReference>
<keyword evidence="5" id="KW-0325">Glycoprotein</keyword>
<sequence>MRSLQNAIVLCLTLLDASRAQFVQPPADLKTSKGNLDLPVRWKEVPAGTCELNPNVKSYSGYVDIATDQHIFFWFFEARNMKPEEAELTVWINGGPGSSSMIGLFQELGPCRVNADGQVVNNPYAWNNVSNVIFIDQPTQVGFSYSRPISGYQSYSGDIIQLPKNECPDYAARTGTCGTYSYPDPSSTANSTDKAAPGLWKALQGFMGAFPQYSKTEFNFATESYGGHYGPVFNAYIESQNALIQKQKLPGAKHINLKTVLIGNGWYDARIHYPTYYNFTVHNTYDIPVGNQSIRDQWLNAAWGPGNCHDKVVKCNTSGDKAVCRDASQFCTYESQNLYDEILGRDDYDIRELAPDPFPPEYYVEYLNSPKLQKAIGAYTNFSESSNTVGNAFGSTGDDSSELNTVEDVRKLVEQGVYVVLYAGDADYLCNWVGGEVVSQHIEAPGFKQAGYVNISTSDQIVHGQVKQAANFAYGRIYESGHEVPFYQPLASLELFQRAINGLDIATGKTLVRKGCGYRSVGTAKSEYREGNSTVQFKVVPTNATYDPSIDGPVLASNGTKGVTKKRKRIVKPRVF</sequence>
<dbReference type="InterPro" id="IPR029058">
    <property type="entry name" value="AB_hydrolase_fold"/>
</dbReference>
<protein>
    <recommendedName>
        <fullName evidence="9">Carboxypeptidase</fullName>
    </recommendedName>
</protein>
<dbReference type="GO" id="GO:0004185">
    <property type="term" value="F:serine-type carboxypeptidase activity"/>
    <property type="evidence" value="ECO:0007669"/>
    <property type="project" value="InterPro"/>
</dbReference>
<evidence type="ECO:0000256" key="2">
    <source>
        <dbReference type="ARBA" id="ARBA00022645"/>
    </source>
</evidence>
<dbReference type="PANTHER" id="PTHR11802">
    <property type="entry name" value="SERINE PROTEASE FAMILY S10 SERINE CARBOXYPEPTIDASE"/>
    <property type="match status" value="1"/>
</dbReference>
<feature type="chain" id="PRO_5007297274" description="Carboxypeptidase" evidence="6">
    <location>
        <begin position="21"/>
        <end position="576"/>
    </location>
</feature>
<keyword evidence="3" id="KW-0645">Protease</keyword>
<gene>
    <name evidence="7" type="ORF">AC579_3120</name>
</gene>
<evidence type="ECO:0000256" key="4">
    <source>
        <dbReference type="ARBA" id="ARBA00022801"/>
    </source>
</evidence>
<accession>A0A139IAG6</accession>